<protein>
    <recommendedName>
        <fullName evidence="1">Retrovirus-related Pol polyprotein from transposon TNT 1-94-like beta-barrel domain-containing protein</fullName>
    </recommendedName>
</protein>
<name>A0A2I0AKT2_9ASPA</name>
<dbReference type="EMBL" id="KZ451975">
    <property type="protein sequence ID" value="PKA56158.1"/>
    <property type="molecule type" value="Genomic_DNA"/>
</dbReference>
<dbReference type="Proteomes" id="UP000236161">
    <property type="component" value="Unassembled WGS sequence"/>
</dbReference>
<dbReference type="InterPro" id="IPR054722">
    <property type="entry name" value="PolX-like_BBD"/>
</dbReference>
<feature type="domain" description="Retrovirus-related Pol polyprotein from transposon TNT 1-94-like beta-barrel" evidence="1">
    <location>
        <begin position="2"/>
        <end position="59"/>
    </location>
</feature>
<reference evidence="2 3" key="1">
    <citation type="journal article" date="2017" name="Nature">
        <title>The Apostasia genome and the evolution of orchids.</title>
        <authorList>
            <person name="Zhang G.Q."/>
            <person name="Liu K.W."/>
            <person name="Li Z."/>
            <person name="Lohaus R."/>
            <person name="Hsiao Y.Y."/>
            <person name="Niu S.C."/>
            <person name="Wang J.Y."/>
            <person name="Lin Y.C."/>
            <person name="Xu Q."/>
            <person name="Chen L.J."/>
            <person name="Yoshida K."/>
            <person name="Fujiwara S."/>
            <person name="Wang Z.W."/>
            <person name="Zhang Y.Q."/>
            <person name="Mitsuda N."/>
            <person name="Wang M."/>
            <person name="Liu G.H."/>
            <person name="Pecoraro L."/>
            <person name="Huang H.X."/>
            <person name="Xiao X.J."/>
            <person name="Lin M."/>
            <person name="Wu X.Y."/>
            <person name="Wu W.L."/>
            <person name="Chen Y.Y."/>
            <person name="Chang S.B."/>
            <person name="Sakamoto S."/>
            <person name="Ohme-Takagi M."/>
            <person name="Yagi M."/>
            <person name="Zeng S.J."/>
            <person name="Shen C.Y."/>
            <person name="Yeh C.M."/>
            <person name="Luo Y.B."/>
            <person name="Tsai W.C."/>
            <person name="Van de Peer Y."/>
            <person name="Liu Z.J."/>
        </authorList>
    </citation>
    <scope>NUCLEOTIDE SEQUENCE [LARGE SCALE GENOMIC DNA]</scope>
    <source>
        <strain evidence="3">cv. Shenzhen</strain>
        <tissue evidence="2">Stem</tissue>
    </source>
</reference>
<dbReference type="AlphaFoldDB" id="A0A2I0AKT2"/>
<dbReference type="Pfam" id="PF22936">
    <property type="entry name" value="Pol_BBD"/>
    <property type="match status" value="1"/>
</dbReference>
<sequence length="75" mass="8450">MWLLDSRCSRYITGDKSKFVTLKSRNGGLVTFGDDTKKCIIGIVTMLLSCFHRISAEVILEVIPFTALTEFSFDI</sequence>
<accession>A0A2I0AKT2</accession>
<keyword evidence="3" id="KW-1185">Reference proteome</keyword>
<dbReference type="OrthoDB" id="696923at2759"/>
<evidence type="ECO:0000313" key="3">
    <source>
        <dbReference type="Proteomes" id="UP000236161"/>
    </source>
</evidence>
<evidence type="ECO:0000313" key="2">
    <source>
        <dbReference type="EMBL" id="PKA56158.1"/>
    </source>
</evidence>
<gene>
    <name evidence="2" type="ORF">AXF42_Ash015643</name>
</gene>
<organism evidence="2 3">
    <name type="scientific">Apostasia shenzhenica</name>
    <dbReference type="NCBI Taxonomy" id="1088818"/>
    <lineage>
        <taxon>Eukaryota</taxon>
        <taxon>Viridiplantae</taxon>
        <taxon>Streptophyta</taxon>
        <taxon>Embryophyta</taxon>
        <taxon>Tracheophyta</taxon>
        <taxon>Spermatophyta</taxon>
        <taxon>Magnoliopsida</taxon>
        <taxon>Liliopsida</taxon>
        <taxon>Asparagales</taxon>
        <taxon>Orchidaceae</taxon>
        <taxon>Apostasioideae</taxon>
        <taxon>Apostasia</taxon>
    </lineage>
</organism>
<proteinExistence type="predicted"/>
<evidence type="ECO:0000259" key="1">
    <source>
        <dbReference type="Pfam" id="PF22936"/>
    </source>
</evidence>